<dbReference type="SUPFAM" id="SSF47203">
    <property type="entry name" value="Acyl-CoA dehydrogenase C-terminal domain-like"/>
    <property type="match status" value="1"/>
</dbReference>
<dbReference type="FunFam" id="2.40.110.10:FF:000002">
    <property type="entry name" value="Acyl-CoA dehydrogenase fadE12"/>
    <property type="match status" value="1"/>
</dbReference>
<keyword evidence="5 9" id="KW-0560">Oxidoreductase</keyword>
<dbReference type="GO" id="GO:0005737">
    <property type="term" value="C:cytoplasm"/>
    <property type="evidence" value="ECO:0007669"/>
    <property type="project" value="TreeGrafter"/>
</dbReference>
<reference evidence="9" key="1">
    <citation type="journal article" date="2015" name="Proc. Natl. Acad. Sci. U.S.A.">
        <title>Networks of energetic and metabolic interactions define dynamics in microbial communities.</title>
        <authorList>
            <person name="Embree M."/>
            <person name="Liu J.K."/>
            <person name="Al-Bassam M.M."/>
            <person name="Zengler K."/>
        </authorList>
    </citation>
    <scope>NUCLEOTIDE SEQUENCE</scope>
</reference>
<comment type="similarity">
    <text evidence="2">Belongs to the acyl-CoA dehydrogenase family.</text>
</comment>
<dbReference type="Gene3D" id="1.10.540.10">
    <property type="entry name" value="Acyl-CoA dehydrogenase/oxidase, N-terminal domain"/>
    <property type="match status" value="1"/>
</dbReference>
<dbReference type="InterPro" id="IPR006089">
    <property type="entry name" value="Acyl-CoA_DH_CS"/>
</dbReference>
<comment type="caution">
    <text evidence="9">The sequence shown here is derived from an EMBL/GenBank/DDBJ whole genome shotgun (WGS) entry which is preliminary data.</text>
</comment>
<dbReference type="InterPro" id="IPR006091">
    <property type="entry name" value="Acyl-CoA_Oxase/DH_mid-dom"/>
</dbReference>
<dbReference type="SUPFAM" id="SSF56645">
    <property type="entry name" value="Acyl-CoA dehydrogenase NM domain-like"/>
    <property type="match status" value="1"/>
</dbReference>
<dbReference type="InterPro" id="IPR050741">
    <property type="entry name" value="Acyl-CoA_dehydrogenase"/>
</dbReference>
<dbReference type="InterPro" id="IPR009100">
    <property type="entry name" value="AcylCoA_DH/oxidase_NM_dom_sf"/>
</dbReference>
<dbReference type="GO" id="GO:0033539">
    <property type="term" value="P:fatty acid beta-oxidation using acyl-CoA dehydrogenase"/>
    <property type="evidence" value="ECO:0007669"/>
    <property type="project" value="TreeGrafter"/>
</dbReference>
<dbReference type="InterPro" id="IPR013786">
    <property type="entry name" value="AcylCoA_DH/ox_N"/>
</dbReference>
<dbReference type="InterPro" id="IPR046373">
    <property type="entry name" value="Acyl-CoA_Oxase/DH_mid-dom_sf"/>
</dbReference>
<gene>
    <name evidence="9" type="ORF">ASZ90_007709</name>
</gene>
<dbReference type="FunFam" id="1.20.140.10:FF:000001">
    <property type="entry name" value="Acyl-CoA dehydrogenase"/>
    <property type="match status" value="1"/>
</dbReference>
<feature type="domain" description="Acyl-CoA dehydrogenase/oxidase C-terminal" evidence="6">
    <location>
        <begin position="231"/>
        <end position="378"/>
    </location>
</feature>
<dbReference type="Gene3D" id="2.40.110.10">
    <property type="entry name" value="Butyryl-CoA Dehydrogenase, subunit A, domain 2"/>
    <property type="match status" value="1"/>
</dbReference>
<dbReference type="PROSITE" id="PS00073">
    <property type="entry name" value="ACYL_COA_DH_2"/>
    <property type="match status" value="1"/>
</dbReference>
<evidence type="ECO:0000256" key="2">
    <source>
        <dbReference type="ARBA" id="ARBA00009347"/>
    </source>
</evidence>
<dbReference type="InterPro" id="IPR037069">
    <property type="entry name" value="AcylCoA_DH/ox_N_sf"/>
</dbReference>
<keyword evidence="3" id="KW-0285">Flavoprotein</keyword>
<accession>A0A0W8FNW1</accession>
<evidence type="ECO:0000259" key="8">
    <source>
        <dbReference type="Pfam" id="PF02771"/>
    </source>
</evidence>
<dbReference type="PANTHER" id="PTHR48083:SF20">
    <property type="entry name" value="LONG-CHAIN SPECIFIC ACYL-COA DEHYDROGENASE, MITOCHONDRIAL"/>
    <property type="match status" value="1"/>
</dbReference>
<comment type="cofactor">
    <cofactor evidence="1">
        <name>FAD</name>
        <dbReference type="ChEBI" id="CHEBI:57692"/>
    </cofactor>
</comment>
<dbReference type="Gene3D" id="1.20.140.10">
    <property type="entry name" value="Butyryl-CoA Dehydrogenase, subunit A, domain 3"/>
    <property type="match status" value="1"/>
</dbReference>
<evidence type="ECO:0000313" key="9">
    <source>
        <dbReference type="EMBL" id="KUG22505.1"/>
    </source>
</evidence>
<evidence type="ECO:0000256" key="3">
    <source>
        <dbReference type="ARBA" id="ARBA00022630"/>
    </source>
</evidence>
<dbReference type="GO" id="GO:0016937">
    <property type="term" value="F:short-chain fatty acyl-CoA dehydrogenase activity"/>
    <property type="evidence" value="ECO:0007669"/>
    <property type="project" value="UniProtKB-EC"/>
</dbReference>
<dbReference type="InterPro" id="IPR036250">
    <property type="entry name" value="AcylCo_DH-like_C"/>
</dbReference>
<dbReference type="Pfam" id="PF02770">
    <property type="entry name" value="Acyl-CoA_dh_M"/>
    <property type="match status" value="1"/>
</dbReference>
<proteinExistence type="inferred from homology"/>
<feature type="domain" description="Acyl-CoA oxidase/dehydrogenase middle" evidence="7">
    <location>
        <begin position="122"/>
        <end position="219"/>
    </location>
</feature>
<dbReference type="AlphaFoldDB" id="A0A0W8FNW1"/>
<dbReference type="PANTHER" id="PTHR48083">
    <property type="entry name" value="MEDIUM-CHAIN SPECIFIC ACYL-COA DEHYDROGENASE, MITOCHONDRIAL-RELATED"/>
    <property type="match status" value="1"/>
</dbReference>
<dbReference type="Pfam" id="PF02771">
    <property type="entry name" value="Acyl-CoA_dh_N"/>
    <property type="match status" value="1"/>
</dbReference>
<protein>
    <submittedName>
        <fullName evidence="9">Butyryl-coa dehydrogenase</fullName>
        <ecNumber evidence="9">1.3.8.1</ecNumber>
    </submittedName>
</protein>
<feature type="domain" description="Acyl-CoA dehydrogenase/oxidase N-terminal" evidence="8">
    <location>
        <begin position="7"/>
        <end position="117"/>
    </location>
</feature>
<dbReference type="EMBL" id="LNQE01000961">
    <property type="protein sequence ID" value="KUG22505.1"/>
    <property type="molecule type" value="Genomic_DNA"/>
</dbReference>
<evidence type="ECO:0000256" key="1">
    <source>
        <dbReference type="ARBA" id="ARBA00001974"/>
    </source>
</evidence>
<dbReference type="FunFam" id="1.10.540.10:FF:000009">
    <property type="entry name" value="Probable acyl-CoA dehydrogenase"/>
    <property type="match status" value="1"/>
</dbReference>
<organism evidence="9">
    <name type="scientific">hydrocarbon metagenome</name>
    <dbReference type="NCBI Taxonomy" id="938273"/>
    <lineage>
        <taxon>unclassified sequences</taxon>
        <taxon>metagenomes</taxon>
        <taxon>ecological metagenomes</taxon>
    </lineage>
</organism>
<evidence type="ECO:0000259" key="6">
    <source>
        <dbReference type="Pfam" id="PF00441"/>
    </source>
</evidence>
<name>A0A0W8FNW1_9ZZZZ</name>
<evidence type="ECO:0000256" key="4">
    <source>
        <dbReference type="ARBA" id="ARBA00022827"/>
    </source>
</evidence>
<dbReference type="EC" id="1.3.8.1" evidence="9"/>
<evidence type="ECO:0000259" key="7">
    <source>
        <dbReference type="Pfam" id="PF02770"/>
    </source>
</evidence>
<sequence>MPRKLFTQEHQIFRESFRKFLEKEVIPFLDKWEHDKIVPKDVWVKMGKSGFLCPWLEEEYGGSNAGYEYSVVINEELSFVGATGLLAGLHSDIIVPYIHSFGNEEQKKRWLPGCASGNIITAVAMTEPGTGSDLAAIRATAVKDGNEYVINGQKTFISNGINCDLVIVAVKTDTKTDPPFKGISLICVEAGTPGFEKGRKLDKMGFNSQDTAELNFVDCRVPVANLLGEEGQGFFYLMKKLQGERLVTSIMAQSMAEAMLQMTIRYSRERTIFGKPISSFQHNTFKIVEMATEIELGRTFLDNLICDYIAGEDIVMKVSMAKAWIPEMANRVAYQCVQLHGGYGYMEEYPICRFARDARVIPIFAGTTEVMKVIVGKMMGL</sequence>
<evidence type="ECO:0000256" key="5">
    <source>
        <dbReference type="ARBA" id="ARBA00023002"/>
    </source>
</evidence>
<dbReference type="Pfam" id="PF00441">
    <property type="entry name" value="Acyl-CoA_dh_1"/>
    <property type="match status" value="1"/>
</dbReference>
<dbReference type="InterPro" id="IPR009075">
    <property type="entry name" value="AcylCo_DH/oxidase_C"/>
</dbReference>
<dbReference type="GO" id="GO:0050660">
    <property type="term" value="F:flavin adenine dinucleotide binding"/>
    <property type="evidence" value="ECO:0007669"/>
    <property type="project" value="InterPro"/>
</dbReference>
<keyword evidence="4" id="KW-0274">FAD</keyword>